<dbReference type="Pfam" id="PF00046">
    <property type="entry name" value="Homeodomain"/>
    <property type="match status" value="1"/>
</dbReference>
<feature type="compositionally biased region" description="Polar residues" evidence="5">
    <location>
        <begin position="1"/>
        <end position="15"/>
    </location>
</feature>
<evidence type="ECO:0000256" key="4">
    <source>
        <dbReference type="RuleBase" id="RU000682"/>
    </source>
</evidence>
<dbReference type="CDD" id="cd00086">
    <property type="entry name" value="homeodomain"/>
    <property type="match status" value="1"/>
</dbReference>
<evidence type="ECO:0000256" key="1">
    <source>
        <dbReference type="ARBA" id="ARBA00023125"/>
    </source>
</evidence>
<keyword evidence="2 4" id="KW-0371">Homeobox</keyword>
<dbReference type="PANTHER" id="PTHR47465">
    <property type="entry name" value="MCG113260-RELATED-RELATED"/>
    <property type="match status" value="1"/>
</dbReference>
<evidence type="ECO:0000259" key="6">
    <source>
        <dbReference type="Pfam" id="PF00046"/>
    </source>
</evidence>
<evidence type="ECO:0000256" key="5">
    <source>
        <dbReference type="SAM" id="MobiDB-lite"/>
    </source>
</evidence>
<evidence type="ECO:0000256" key="2">
    <source>
        <dbReference type="ARBA" id="ARBA00023155"/>
    </source>
</evidence>
<evidence type="ECO:0000313" key="7">
    <source>
        <dbReference type="Ensembl" id="ENSCCAP00000018954.1"/>
    </source>
</evidence>
<feature type="domain" description="Homeobox" evidence="6">
    <location>
        <begin position="134"/>
        <end position="173"/>
    </location>
</feature>
<evidence type="ECO:0000313" key="8">
    <source>
        <dbReference type="Proteomes" id="UP000233040"/>
    </source>
</evidence>
<dbReference type="InterPro" id="IPR001356">
    <property type="entry name" value="HD"/>
</dbReference>
<comment type="subcellular location">
    <subcellularLocation>
        <location evidence="4">Nucleus</location>
    </subcellularLocation>
</comment>
<evidence type="ECO:0000256" key="3">
    <source>
        <dbReference type="ARBA" id="ARBA00023242"/>
    </source>
</evidence>
<dbReference type="Ensembl" id="ENSCCAT00000036432.1">
    <property type="protein sequence ID" value="ENSCCAP00000018954.1"/>
    <property type="gene ID" value="ENSCCAG00000027312.1"/>
</dbReference>
<dbReference type="GO" id="GO:0005634">
    <property type="term" value="C:nucleus"/>
    <property type="evidence" value="ECO:0007669"/>
    <property type="project" value="UniProtKB-SubCell"/>
</dbReference>
<organism evidence="7 8">
    <name type="scientific">Cebus imitator</name>
    <name type="common">Panamanian white-faced capuchin</name>
    <name type="synonym">Cebus capucinus imitator</name>
    <dbReference type="NCBI Taxonomy" id="2715852"/>
    <lineage>
        <taxon>Eukaryota</taxon>
        <taxon>Metazoa</taxon>
        <taxon>Chordata</taxon>
        <taxon>Craniata</taxon>
        <taxon>Vertebrata</taxon>
        <taxon>Euteleostomi</taxon>
        <taxon>Mammalia</taxon>
        <taxon>Eutheria</taxon>
        <taxon>Euarchontoglires</taxon>
        <taxon>Primates</taxon>
        <taxon>Haplorrhini</taxon>
        <taxon>Platyrrhini</taxon>
        <taxon>Cebidae</taxon>
        <taxon>Cebinae</taxon>
        <taxon>Cebus</taxon>
    </lineage>
</organism>
<dbReference type="Proteomes" id="UP000233040">
    <property type="component" value="Unassembled WGS sequence"/>
</dbReference>
<feature type="compositionally biased region" description="Low complexity" evidence="5">
    <location>
        <begin position="53"/>
        <end position="63"/>
    </location>
</feature>
<proteinExistence type="predicted"/>
<feature type="compositionally biased region" description="Basic and acidic residues" evidence="5">
    <location>
        <begin position="97"/>
        <end position="106"/>
    </location>
</feature>
<sequence>MEPLDWSSQDINSLLSPGFKDEEELQGVEAAVLSLIEESEEEEGEAQPKPEQGAAATAQKSAGAYGGEEKIGGGVGAGAPGPLEDENHEGIGGSNGDDEHSKENNKEPGQQEPPPQGASSGLEPGNMQRPFVHAFTRSQRRELEGIFRRTQFPSEFLRRALARRMNVTEVTVQ</sequence>
<dbReference type="AlphaFoldDB" id="A0A2K5QST8"/>
<dbReference type="GO" id="GO:0003677">
    <property type="term" value="F:DNA binding"/>
    <property type="evidence" value="ECO:0007669"/>
    <property type="project" value="UniProtKB-KW"/>
</dbReference>
<accession>A0A2K5QST8</accession>
<dbReference type="SUPFAM" id="SSF46689">
    <property type="entry name" value="Homeodomain-like"/>
    <property type="match status" value="1"/>
</dbReference>
<keyword evidence="8" id="KW-1185">Reference proteome</keyword>
<dbReference type="STRING" id="9516.ENSCCAP00000018954"/>
<keyword evidence="3 4" id="KW-0539">Nucleus</keyword>
<dbReference type="InterPro" id="IPR009057">
    <property type="entry name" value="Homeodomain-like_sf"/>
</dbReference>
<feature type="region of interest" description="Disordered" evidence="5">
    <location>
        <begin position="1"/>
        <end position="136"/>
    </location>
</feature>
<dbReference type="Gene3D" id="1.10.10.60">
    <property type="entry name" value="Homeodomain-like"/>
    <property type="match status" value="1"/>
</dbReference>
<reference evidence="7" key="1">
    <citation type="submission" date="2025-08" db="UniProtKB">
        <authorList>
            <consortium name="Ensembl"/>
        </authorList>
    </citation>
    <scope>IDENTIFICATION</scope>
</reference>
<dbReference type="OMA" id="FKGRREQ"/>
<dbReference type="GeneTree" id="ENSGT00940000164624"/>
<name>A0A2K5QST8_CEBIM</name>
<protein>
    <recommendedName>
        <fullName evidence="6">Homeobox domain-containing protein</fullName>
    </recommendedName>
</protein>
<keyword evidence="1 4" id="KW-0238">DNA-binding</keyword>
<reference evidence="7" key="2">
    <citation type="submission" date="2025-09" db="UniProtKB">
        <authorList>
            <consortium name="Ensembl"/>
        </authorList>
    </citation>
    <scope>IDENTIFICATION</scope>
</reference>